<accession>A0A1S2CM30</accession>
<dbReference type="RefSeq" id="WP_042020489.1">
    <property type="nucleotide sequence ID" value="NZ_CDBW01000017.1"/>
</dbReference>
<organism evidence="1 2">
    <name type="scientific">Aeromonas sobria</name>
    <dbReference type="NCBI Taxonomy" id="646"/>
    <lineage>
        <taxon>Bacteria</taxon>
        <taxon>Pseudomonadati</taxon>
        <taxon>Pseudomonadota</taxon>
        <taxon>Gammaproteobacteria</taxon>
        <taxon>Aeromonadales</taxon>
        <taxon>Aeromonadaceae</taxon>
        <taxon>Aeromonas</taxon>
    </lineage>
</organism>
<dbReference type="GeneID" id="58922206"/>
<sequence length="114" mass="11976">MMARHTPAKSAPLSPYAAAKLRRSPTLISSVSKELHEKIENMKGNLAALESLLNSCDAGLITGEGFLSEASLALTIIASSAGSAKRLVKAESLHVATLDDVIVGEFVEVPSDEE</sequence>
<reference evidence="1 2" key="1">
    <citation type="submission" date="2016-09" db="EMBL/GenBank/DDBJ databases">
        <title>Draft Genome Sequence of Aeromonas sobria Strain 08005, Isolated from Sick Rana catesbeiana.</title>
        <authorList>
            <person name="Yang Q."/>
        </authorList>
    </citation>
    <scope>NUCLEOTIDE SEQUENCE [LARGE SCALE GENOMIC DNA]</scope>
    <source>
        <strain evidence="1 2">08005</strain>
    </source>
</reference>
<dbReference type="AlphaFoldDB" id="A0A1S2CM30"/>
<evidence type="ECO:0000313" key="2">
    <source>
        <dbReference type="Proteomes" id="UP000179934"/>
    </source>
</evidence>
<comment type="caution">
    <text evidence="1">The sequence shown here is derived from an EMBL/GenBank/DDBJ whole genome shotgun (WGS) entry which is preliminary data.</text>
</comment>
<dbReference type="EMBL" id="MKFU01000034">
    <property type="protein sequence ID" value="OHY89784.1"/>
    <property type="molecule type" value="Genomic_DNA"/>
</dbReference>
<dbReference type="Proteomes" id="UP000179934">
    <property type="component" value="Unassembled WGS sequence"/>
</dbReference>
<proteinExistence type="predicted"/>
<gene>
    <name evidence="1" type="ORF">BJD16_05460</name>
</gene>
<evidence type="ECO:0000313" key="1">
    <source>
        <dbReference type="EMBL" id="OHY89784.1"/>
    </source>
</evidence>
<dbReference type="OrthoDB" id="9942044at2"/>
<name>A0A1S2CM30_AERSO</name>
<protein>
    <submittedName>
        <fullName evidence="1">Uncharacterized protein</fullName>
    </submittedName>
</protein>